<dbReference type="AlphaFoldDB" id="A0A7V8LQZ0"/>
<dbReference type="EMBL" id="LJFO01000003">
    <property type="protein sequence ID" value="KPG14370.1"/>
    <property type="molecule type" value="Genomic_DNA"/>
</dbReference>
<accession>A0A7V8LQZ0</accession>
<evidence type="ECO:0000313" key="1">
    <source>
        <dbReference type="EMBL" id="KPG14302.1"/>
    </source>
</evidence>
<comment type="caution">
    <text evidence="2">The sequence shown here is derived from an EMBL/GenBank/DDBJ whole genome shotgun (WGS) entry which is preliminary data.</text>
</comment>
<reference evidence="2 3" key="1">
    <citation type="submission" date="2015-09" db="EMBL/GenBank/DDBJ databases">
        <title>Genome Sequences of Mycobacterium immunogenum Isolates, Recuperated from a Chloraminated Drinking Water Distribution System Simulator Subjected to Episodes of Nitrification.</title>
        <authorList>
            <person name="Gomez-Alvarez V."/>
            <person name="Revetta R.P."/>
        </authorList>
    </citation>
    <scope>NUCLEOTIDE SEQUENCE [LARGE SCALE GENOMIC DNA]</scope>
    <source>
        <strain evidence="2 3">H008</strain>
    </source>
</reference>
<organism evidence="2 3">
    <name type="scientific">Mycobacteroides immunogenum</name>
    <dbReference type="NCBI Taxonomy" id="83262"/>
    <lineage>
        <taxon>Bacteria</taxon>
        <taxon>Bacillati</taxon>
        <taxon>Actinomycetota</taxon>
        <taxon>Actinomycetes</taxon>
        <taxon>Mycobacteriales</taxon>
        <taxon>Mycobacteriaceae</taxon>
        <taxon>Mycobacteroides</taxon>
    </lineage>
</organism>
<sequence length="65" mass="7662">MAESMPEAYRELEEFRDKYAELEKVYLAVCRELNRYMGLLDSAEKDVLALIDERDSLSALLMERE</sequence>
<name>A0A7V8LQZ0_9MYCO</name>
<protein>
    <submittedName>
        <fullName evidence="2">Uncharacterized protein</fullName>
    </submittedName>
</protein>
<proteinExistence type="predicted"/>
<dbReference type="RefSeq" id="WP_054173067.1">
    <property type="nucleotide sequence ID" value="NZ_LJFO01000003.1"/>
</dbReference>
<evidence type="ECO:0000313" key="2">
    <source>
        <dbReference type="EMBL" id="KPG14370.1"/>
    </source>
</evidence>
<gene>
    <name evidence="1" type="ORF">AN908_06960</name>
    <name evidence="2" type="ORF">AN908_07415</name>
</gene>
<evidence type="ECO:0000313" key="3">
    <source>
        <dbReference type="Proteomes" id="UP000037843"/>
    </source>
</evidence>
<dbReference type="EMBL" id="LJFO01000003">
    <property type="protein sequence ID" value="KPG14302.1"/>
    <property type="molecule type" value="Genomic_DNA"/>
</dbReference>
<dbReference type="Proteomes" id="UP000037843">
    <property type="component" value="Unassembled WGS sequence"/>
</dbReference>